<name>A0ABW5E579_9BACT</name>
<dbReference type="SUPFAM" id="SSF50156">
    <property type="entry name" value="PDZ domain-like"/>
    <property type="match status" value="2"/>
</dbReference>
<dbReference type="Gene3D" id="2.30.42.10">
    <property type="match status" value="1"/>
</dbReference>
<feature type="chain" id="PRO_5046676345" evidence="2">
    <location>
        <begin position="19"/>
        <end position="225"/>
    </location>
</feature>
<reference evidence="5" key="1">
    <citation type="journal article" date="2019" name="Int. J. Syst. Evol. Microbiol.">
        <title>The Global Catalogue of Microorganisms (GCM) 10K type strain sequencing project: providing services to taxonomists for standard genome sequencing and annotation.</title>
        <authorList>
            <consortium name="The Broad Institute Genomics Platform"/>
            <consortium name="The Broad Institute Genome Sequencing Center for Infectious Disease"/>
            <person name="Wu L."/>
            <person name="Ma J."/>
        </authorList>
    </citation>
    <scope>NUCLEOTIDE SEQUENCE [LARGE SCALE GENOMIC DNA]</scope>
    <source>
        <strain evidence="5">JCM 16545</strain>
    </source>
</reference>
<dbReference type="SMART" id="SM00228">
    <property type="entry name" value="PDZ"/>
    <property type="match status" value="1"/>
</dbReference>
<evidence type="ECO:0000256" key="1">
    <source>
        <dbReference type="SAM" id="MobiDB-lite"/>
    </source>
</evidence>
<dbReference type="EMBL" id="JBHUJC010000042">
    <property type="protein sequence ID" value="MFD2277552.1"/>
    <property type="molecule type" value="Genomic_DNA"/>
</dbReference>
<feature type="domain" description="PDZ" evidence="3">
    <location>
        <begin position="81"/>
        <end position="147"/>
    </location>
</feature>
<comment type="caution">
    <text evidence="4">The sequence shown here is derived from an EMBL/GenBank/DDBJ whole genome shotgun (WGS) entry which is preliminary data.</text>
</comment>
<organism evidence="4 5">
    <name type="scientific">Rubritalea spongiae</name>
    <dbReference type="NCBI Taxonomy" id="430797"/>
    <lineage>
        <taxon>Bacteria</taxon>
        <taxon>Pseudomonadati</taxon>
        <taxon>Verrucomicrobiota</taxon>
        <taxon>Verrucomicrobiia</taxon>
        <taxon>Verrucomicrobiales</taxon>
        <taxon>Rubritaleaceae</taxon>
        <taxon>Rubritalea</taxon>
    </lineage>
</organism>
<gene>
    <name evidence="4" type="ORF">ACFSQZ_13845</name>
</gene>
<evidence type="ECO:0000259" key="3">
    <source>
        <dbReference type="PROSITE" id="PS50106"/>
    </source>
</evidence>
<accession>A0ABW5E579</accession>
<evidence type="ECO:0000256" key="2">
    <source>
        <dbReference type="SAM" id="SignalP"/>
    </source>
</evidence>
<protein>
    <submittedName>
        <fullName evidence="4">PDZ domain-containing protein</fullName>
    </submittedName>
</protein>
<feature type="region of interest" description="Disordered" evidence="1">
    <location>
        <begin position="190"/>
        <end position="210"/>
    </location>
</feature>
<keyword evidence="5" id="KW-1185">Reference proteome</keyword>
<dbReference type="Pfam" id="PF13180">
    <property type="entry name" value="PDZ_2"/>
    <property type="match status" value="1"/>
</dbReference>
<dbReference type="InterPro" id="IPR001478">
    <property type="entry name" value="PDZ"/>
</dbReference>
<evidence type="ECO:0000313" key="4">
    <source>
        <dbReference type="EMBL" id="MFD2277552.1"/>
    </source>
</evidence>
<proteinExistence type="predicted"/>
<dbReference type="InterPro" id="IPR036034">
    <property type="entry name" value="PDZ_sf"/>
</dbReference>
<dbReference type="PROSITE" id="PS50106">
    <property type="entry name" value="PDZ"/>
    <property type="match status" value="1"/>
</dbReference>
<dbReference type="Proteomes" id="UP001597297">
    <property type="component" value="Unassembled WGS sequence"/>
</dbReference>
<feature type="signal peptide" evidence="2">
    <location>
        <begin position="1"/>
        <end position="18"/>
    </location>
</feature>
<sequence length="225" mass="25462">MKVALCAMMACTQLFCVAAEQKQLIEQLGAESFEVRQRAYDELKAWALNNEKHSMSLLYDALQQPLTPEVNMRLDQILREIVLVEQFGRPQGFIGIELGSLLIAIDGEQVPAVMVNRVIPESAAAKEGLKAGDIISSLEGKRMTEHELRNARMTAEAMFISRVGKKFKGDQLRLGIFRDGKEQEMVLTLGERPDYLPSSNPQPSEEMKEEYFEKWLREQKSAKAE</sequence>
<dbReference type="RefSeq" id="WP_377093517.1">
    <property type="nucleotide sequence ID" value="NZ_JBHSJM010000001.1"/>
</dbReference>
<evidence type="ECO:0000313" key="5">
    <source>
        <dbReference type="Proteomes" id="UP001597297"/>
    </source>
</evidence>
<keyword evidence="2" id="KW-0732">Signal</keyword>